<dbReference type="EMBL" id="KZ301986">
    <property type="protein sequence ID" value="PFH51583.1"/>
    <property type="molecule type" value="Genomic_DNA"/>
</dbReference>
<organism evidence="2 3">
    <name type="scientific">Amanita thiersii Skay4041</name>
    <dbReference type="NCBI Taxonomy" id="703135"/>
    <lineage>
        <taxon>Eukaryota</taxon>
        <taxon>Fungi</taxon>
        <taxon>Dikarya</taxon>
        <taxon>Basidiomycota</taxon>
        <taxon>Agaricomycotina</taxon>
        <taxon>Agaricomycetes</taxon>
        <taxon>Agaricomycetidae</taxon>
        <taxon>Agaricales</taxon>
        <taxon>Pluteineae</taxon>
        <taxon>Amanitaceae</taxon>
        <taxon>Amanita</taxon>
    </lineage>
</organism>
<evidence type="ECO:0000313" key="2">
    <source>
        <dbReference type="EMBL" id="PFH51583.1"/>
    </source>
</evidence>
<proteinExistence type="predicted"/>
<sequence>MNKTCMRDYERKGEERADGDGNRGRSGWKGLRYSVPRKIIAGPERTRSVRG</sequence>
<name>A0A2A9NV98_9AGAR</name>
<reference evidence="2 3" key="1">
    <citation type="submission" date="2014-02" db="EMBL/GenBank/DDBJ databases">
        <title>Transposable element dynamics among asymbiotic and ectomycorrhizal Amanita fungi.</title>
        <authorList>
            <consortium name="DOE Joint Genome Institute"/>
            <person name="Hess J."/>
            <person name="Skrede I."/>
            <person name="Wolfe B."/>
            <person name="LaButti K."/>
            <person name="Ohm R.A."/>
            <person name="Grigoriev I.V."/>
            <person name="Pringle A."/>
        </authorList>
    </citation>
    <scope>NUCLEOTIDE SEQUENCE [LARGE SCALE GENOMIC DNA]</scope>
    <source>
        <strain evidence="2 3">SKay4041</strain>
    </source>
</reference>
<feature type="compositionally biased region" description="Basic and acidic residues" evidence="1">
    <location>
        <begin position="1"/>
        <end position="23"/>
    </location>
</feature>
<keyword evidence="3" id="KW-1185">Reference proteome</keyword>
<accession>A0A2A9NV98</accession>
<feature type="region of interest" description="Disordered" evidence="1">
    <location>
        <begin position="1"/>
        <end position="29"/>
    </location>
</feature>
<gene>
    <name evidence="2" type="ORF">AMATHDRAFT_58672</name>
</gene>
<evidence type="ECO:0000256" key="1">
    <source>
        <dbReference type="SAM" id="MobiDB-lite"/>
    </source>
</evidence>
<evidence type="ECO:0000313" key="3">
    <source>
        <dbReference type="Proteomes" id="UP000242287"/>
    </source>
</evidence>
<dbReference type="AlphaFoldDB" id="A0A2A9NV98"/>
<protein>
    <submittedName>
        <fullName evidence="2">Uncharacterized protein</fullName>
    </submittedName>
</protein>
<dbReference type="Proteomes" id="UP000242287">
    <property type="component" value="Unassembled WGS sequence"/>
</dbReference>